<evidence type="ECO:0000256" key="2">
    <source>
        <dbReference type="SAM" id="SignalP"/>
    </source>
</evidence>
<feature type="compositionally biased region" description="Basic and acidic residues" evidence="1">
    <location>
        <begin position="134"/>
        <end position="150"/>
    </location>
</feature>
<name>A0A2S7SPV2_9BACT</name>
<evidence type="ECO:0000313" key="4">
    <source>
        <dbReference type="Proteomes" id="UP000239872"/>
    </source>
</evidence>
<dbReference type="EMBL" id="PPSL01000014">
    <property type="protein sequence ID" value="PQJ08748.1"/>
    <property type="molecule type" value="Genomic_DNA"/>
</dbReference>
<evidence type="ECO:0000313" key="3">
    <source>
        <dbReference type="EMBL" id="PQJ08748.1"/>
    </source>
</evidence>
<feature type="signal peptide" evidence="2">
    <location>
        <begin position="1"/>
        <end position="22"/>
    </location>
</feature>
<feature type="chain" id="PRO_5015733482" evidence="2">
    <location>
        <begin position="23"/>
        <end position="177"/>
    </location>
</feature>
<keyword evidence="4" id="KW-1185">Reference proteome</keyword>
<evidence type="ECO:0000256" key="1">
    <source>
        <dbReference type="SAM" id="MobiDB-lite"/>
    </source>
</evidence>
<comment type="caution">
    <text evidence="3">The sequence shown here is derived from an EMBL/GenBank/DDBJ whole genome shotgun (WGS) entry which is preliminary data.</text>
</comment>
<dbReference type="Proteomes" id="UP000239872">
    <property type="component" value="Unassembled WGS sequence"/>
</dbReference>
<keyword evidence="2" id="KW-0732">Signal</keyword>
<protein>
    <submittedName>
        <fullName evidence="3">Uncharacterized protein</fullName>
    </submittedName>
</protein>
<organism evidence="3 4">
    <name type="scientific">Flavipsychrobacter stenotrophus</name>
    <dbReference type="NCBI Taxonomy" id="2077091"/>
    <lineage>
        <taxon>Bacteria</taxon>
        <taxon>Pseudomonadati</taxon>
        <taxon>Bacteroidota</taxon>
        <taxon>Chitinophagia</taxon>
        <taxon>Chitinophagales</taxon>
        <taxon>Chitinophagaceae</taxon>
        <taxon>Flavipsychrobacter</taxon>
    </lineage>
</organism>
<reference evidence="3 4" key="1">
    <citation type="submission" date="2018-01" db="EMBL/GenBank/DDBJ databases">
        <title>A novel member of the phylum Bacteroidetes isolated from glacier ice.</title>
        <authorList>
            <person name="Liu Q."/>
            <person name="Xin Y.-H."/>
        </authorList>
    </citation>
    <scope>NUCLEOTIDE SEQUENCE [LARGE SCALE GENOMIC DNA]</scope>
    <source>
        <strain evidence="3 4">RB1R16</strain>
    </source>
</reference>
<dbReference type="AlphaFoldDB" id="A0A2S7SPV2"/>
<dbReference type="RefSeq" id="WP_105041478.1">
    <property type="nucleotide sequence ID" value="NZ_PPSL01000014.1"/>
</dbReference>
<accession>A0A2S7SPV2</accession>
<gene>
    <name evidence="3" type="ORF">CJD36_022565</name>
</gene>
<feature type="region of interest" description="Disordered" evidence="1">
    <location>
        <begin position="120"/>
        <end position="177"/>
    </location>
</feature>
<sequence length="177" mass="20242">MKNSIITILLCLSFPALSLAQATSPHSTPESRQKSKDRSDYSLFRRQITALKEFSEERKKIPLLKKDNKEIIKVYVTMDSTETDDTTKNKFLQGFITQQIGENTANAYELTFDRTTRKITTIKRTGESTEPEPAEVKEKPAPKKGTEVKKPAPKKKKDGDEDDEEEEEEKLSKEKDE</sequence>
<feature type="compositionally biased region" description="Acidic residues" evidence="1">
    <location>
        <begin position="160"/>
        <end position="169"/>
    </location>
</feature>
<proteinExistence type="predicted"/>